<protein>
    <submittedName>
        <fullName evidence="1">Uncharacterized protein</fullName>
    </submittedName>
</protein>
<dbReference type="Proteomes" id="UP000241769">
    <property type="component" value="Unassembled WGS sequence"/>
</dbReference>
<proteinExistence type="predicted"/>
<dbReference type="EMBL" id="MDYQ01000599">
    <property type="protein sequence ID" value="PRP73526.1"/>
    <property type="molecule type" value="Genomic_DNA"/>
</dbReference>
<name>A0A2P6MPC4_9EUKA</name>
<reference evidence="1 2" key="1">
    <citation type="journal article" date="2018" name="Genome Biol. Evol.">
        <title>Multiple Roots of Fruiting Body Formation in Amoebozoa.</title>
        <authorList>
            <person name="Hillmann F."/>
            <person name="Forbes G."/>
            <person name="Novohradska S."/>
            <person name="Ferling I."/>
            <person name="Riege K."/>
            <person name="Groth M."/>
            <person name="Westermann M."/>
            <person name="Marz M."/>
            <person name="Spaller T."/>
            <person name="Winckler T."/>
            <person name="Schaap P."/>
            <person name="Glockner G."/>
        </authorList>
    </citation>
    <scope>NUCLEOTIDE SEQUENCE [LARGE SCALE GENOMIC DNA]</scope>
    <source>
        <strain evidence="1 2">Jena</strain>
    </source>
</reference>
<accession>A0A2P6MPC4</accession>
<gene>
    <name evidence="1" type="ORF">PROFUN_02535</name>
</gene>
<evidence type="ECO:0000313" key="2">
    <source>
        <dbReference type="Proteomes" id="UP000241769"/>
    </source>
</evidence>
<dbReference type="AlphaFoldDB" id="A0A2P6MPC4"/>
<keyword evidence="2" id="KW-1185">Reference proteome</keyword>
<sequence>MQTEHPFDQQANYNLAGTAIQHVVSRRGSDITELPATSRITDGSSNANHIIGSLTAFRTSKSLITSRRERVQFHCLGAMDGEVNDSTAFTSPVGTYNTYYGYSDVQYDAESTARGRICIHRESDNYNPEHGGYHRGYTGDPE</sequence>
<comment type="caution">
    <text evidence="1">The sequence shown here is derived from an EMBL/GenBank/DDBJ whole genome shotgun (WGS) entry which is preliminary data.</text>
</comment>
<evidence type="ECO:0000313" key="1">
    <source>
        <dbReference type="EMBL" id="PRP73526.1"/>
    </source>
</evidence>
<organism evidence="1 2">
    <name type="scientific">Planoprotostelium fungivorum</name>
    <dbReference type="NCBI Taxonomy" id="1890364"/>
    <lineage>
        <taxon>Eukaryota</taxon>
        <taxon>Amoebozoa</taxon>
        <taxon>Evosea</taxon>
        <taxon>Variosea</taxon>
        <taxon>Cavosteliida</taxon>
        <taxon>Cavosteliaceae</taxon>
        <taxon>Planoprotostelium</taxon>
    </lineage>
</organism>
<dbReference type="InParanoid" id="A0A2P6MPC4"/>